<protein>
    <submittedName>
        <fullName evidence="1">Uncharacterized protein</fullName>
    </submittedName>
</protein>
<proteinExistence type="predicted"/>
<dbReference type="EMBL" id="OU893332">
    <property type="protein sequence ID" value="CAG9781954.1"/>
    <property type="molecule type" value="Genomic_DNA"/>
</dbReference>
<keyword evidence="2" id="KW-1185">Reference proteome</keyword>
<dbReference type="AlphaFoldDB" id="A0A9N9N125"/>
<reference evidence="1" key="2">
    <citation type="submission" date="2022-10" db="EMBL/GenBank/DDBJ databases">
        <authorList>
            <consortium name="ENA_rothamsted_submissions"/>
            <consortium name="culmorum"/>
            <person name="King R."/>
        </authorList>
    </citation>
    <scope>NUCLEOTIDE SEQUENCE</scope>
</reference>
<dbReference type="OrthoDB" id="7400442at2759"/>
<accession>A0A9N9N125</accession>
<organism evidence="1 2">
    <name type="scientific">Diatraea saccharalis</name>
    <name type="common">sugarcane borer</name>
    <dbReference type="NCBI Taxonomy" id="40085"/>
    <lineage>
        <taxon>Eukaryota</taxon>
        <taxon>Metazoa</taxon>
        <taxon>Ecdysozoa</taxon>
        <taxon>Arthropoda</taxon>
        <taxon>Hexapoda</taxon>
        <taxon>Insecta</taxon>
        <taxon>Pterygota</taxon>
        <taxon>Neoptera</taxon>
        <taxon>Endopterygota</taxon>
        <taxon>Lepidoptera</taxon>
        <taxon>Glossata</taxon>
        <taxon>Ditrysia</taxon>
        <taxon>Pyraloidea</taxon>
        <taxon>Crambidae</taxon>
        <taxon>Crambinae</taxon>
        <taxon>Diatraea</taxon>
    </lineage>
</organism>
<name>A0A9N9N125_9NEOP</name>
<sequence length="244" mass="27826">MWRWVLAQSSIVLLVGATIDYRFLSRRYEEPIKQADCVDYSTMNNGNFIIGGLRSKRSIMKLQRTAAFHPTFPLLNTNEIYARRIDRLLPNAEDIVKEHAKLVQDINGLRQVAFVKPLVEEPRDYEDSIFHDIIEVSTTARPVPRVTTPRPPLRPTRSNSIPLILLGGASQNDLVRTQPMKFSKSVSLVGTPVSPLKHPYPFVVHGTQKPLKICMNPMHLNMYTTTHRPSLLQRLLNSILPRGR</sequence>
<dbReference type="Proteomes" id="UP001153714">
    <property type="component" value="Chromosome 1"/>
</dbReference>
<gene>
    <name evidence="1" type="ORF">DIATSA_LOCUS256</name>
</gene>
<reference evidence="1" key="1">
    <citation type="submission" date="2021-12" db="EMBL/GenBank/DDBJ databases">
        <authorList>
            <person name="King R."/>
        </authorList>
    </citation>
    <scope>NUCLEOTIDE SEQUENCE</scope>
</reference>
<evidence type="ECO:0000313" key="1">
    <source>
        <dbReference type="EMBL" id="CAG9781954.1"/>
    </source>
</evidence>
<evidence type="ECO:0000313" key="2">
    <source>
        <dbReference type="Proteomes" id="UP001153714"/>
    </source>
</evidence>